<sequence length="726" mass="80043">MDSIQSHYLFPAAAIALVGYLLVSNVLAYRRLRHFPGPLLASWSYLYMIRVWLSGRQSAGYRGLNAKYNSSLVRIGPNDLITDDPEIIKRMSGARSKYVRSSWYRAMKLNPYDDSLFSMLNVKEHDKLKATLSFGYGARENPGLEQGIDEQIEQLVDLLRRSYISAGSTLRPMDLGQISQFFTLDALTRVAYGKAFGYLTSETDIYGYIKASEALAPFLVLSGEIPLICKVMFSNLVLKIVGPKTTDKKGMGVLLDVAEQMVSRRFDDSYSNKDHNDMLGAFIRHGATQRQCRLEIPFQIIAGSDTTATAIRGTLLYITTTRSVYDRLQKEIDEGIASGRISSPIRNEEAKAMSYLQAVIYEGVRMQIPFTGLLMKEAPPEGDTINGMFIPGGTRIAHNTFAMQRSAAIFGDDVSIFRPERWLEASPEKFREMTTVVEMVFGYGRWMCAGKTVAFIELNKIFVESKLYWQPNLSDSTEYNFVDAAVAAGYSVLNYDRIGVGSSSKVDALTDAQFQVEVAVLNSLATHARESLHATKIALIGHSYGSYISAQSAASSGPVVDALVLTGFSGTFAYFAPFVAGAGFRVARIQDPERWGSLDPGYLTSSDLYAETYFTFAEPYFEHRVADWTYGVASEPFAVGELPSLLATTVAYENITAPTFLLQGQFDVSACGGNCVGVLDSIKGNFSSASVVETVDNLPAGHNLFLHKAAPQAFGMVLDFLKQQGF</sequence>
<evidence type="ECO:0000256" key="11">
    <source>
        <dbReference type="ARBA" id="ARBA00023026"/>
    </source>
</evidence>
<evidence type="ECO:0000256" key="13">
    <source>
        <dbReference type="ARBA" id="ARBA00067672"/>
    </source>
</evidence>
<evidence type="ECO:0000313" key="19">
    <source>
        <dbReference type="Proteomes" id="UP000284375"/>
    </source>
</evidence>
<evidence type="ECO:0000256" key="6">
    <source>
        <dbReference type="ARBA" id="ARBA00022692"/>
    </source>
</evidence>
<dbReference type="GO" id="GO:0016705">
    <property type="term" value="F:oxidoreductase activity, acting on paired donors, with incorporation or reduction of molecular oxygen"/>
    <property type="evidence" value="ECO:0007669"/>
    <property type="project" value="InterPro"/>
</dbReference>
<keyword evidence="6 16" id="KW-0812">Transmembrane</keyword>
<reference evidence="18 19" key="1">
    <citation type="submission" date="2015-09" db="EMBL/GenBank/DDBJ databases">
        <title>Host preference determinants of Valsa canker pathogens revealed by comparative genomics.</title>
        <authorList>
            <person name="Yin Z."/>
            <person name="Huang L."/>
        </authorList>
    </citation>
    <scope>NUCLEOTIDE SEQUENCE [LARGE SCALE GENOMIC DNA]</scope>
    <source>
        <strain evidence="18 19">YSFL</strain>
    </source>
</reference>
<feature type="transmembrane region" description="Helical" evidence="16">
    <location>
        <begin position="6"/>
        <end position="23"/>
    </location>
</feature>
<evidence type="ECO:0000256" key="9">
    <source>
        <dbReference type="ARBA" id="ARBA00023002"/>
    </source>
</evidence>
<comment type="pathway">
    <text evidence="3">Hormone biosynthesis.</text>
</comment>
<evidence type="ECO:0000256" key="8">
    <source>
        <dbReference type="ARBA" id="ARBA00022989"/>
    </source>
</evidence>
<keyword evidence="11" id="KW-0843">Virulence</keyword>
<evidence type="ECO:0000256" key="12">
    <source>
        <dbReference type="ARBA" id="ARBA00023033"/>
    </source>
</evidence>
<dbReference type="Pfam" id="PF00067">
    <property type="entry name" value="p450"/>
    <property type="match status" value="1"/>
</dbReference>
<keyword evidence="16" id="KW-0472">Membrane</keyword>
<dbReference type="InterPro" id="IPR029058">
    <property type="entry name" value="AB_hydrolase_fold"/>
</dbReference>
<dbReference type="GO" id="GO:0020037">
    <property type="term" value="F:heme binding"/>
    <property type="evidence" value="ECO:0007669"/>
    <property type="project" value="InterPro"/>
</dbReference>
<comment type="subcellular location">
    <subcellularLocation>
        <location evidence="2">Membrane</location>
        <topology evidence="2">Single-pass membrane protein</topology>
    </subcellularLocation>
</comment>
<comment type="caution">
    <text evidence="18">The sequence shown here is derived from an EMBL/GenBank/DDBJ whole genome shotgun (WGS) entry which is preliminary data.</text>
</comment>
<dbReference type="CDD" id="cd11060">
    <property type="entry name" value="CYP57A1-like"/>
    <property type="match status" value="1"/>
</dbReference>
<dbReference type="GO" id="GO:0016020">
    <property type="term" value="C:membrane"/>
    <property type="evidence" value="ECO:0007669"/>
    <property type="project" value="UniProtKB-SubCell"/>
</dbReference>
<accession>A0A423VLS5</accession>
<dbReference type="OrthoDB" id="3934656at2759"/>
<keyword evidence="9" id="KW-0560">Oxidoreductase</keyword>
<dbReference type="InterPro" id="IPR050121">
    <property type="entry name" value="Cytochrome_P450_monoxygenase"/>
</dbReference>
<evidence type="ECO:0000256" key="16">
    <source>
        <dbReference type="SAM" id="Phobius"/>
    </source>
</evidence>
<evidence type="ECO:0000256" key="5">
    <source>
        <dbReference type="ARBA" id="ARBA00022617"/>
    </source>
</evidence>
<dbReference type="PRINTS" id="PR00385">
    <property type="entry name" value="P450"/>
</dbReference>
<dbReference type="InterPro" id="IPR001128">
    <property type="entry name" value="Cyt_P450"/>
</dbReference>
<dbReference type="GO" id="GO:0005506">
    <property type="term" value="F:iron ion binding"/>
    <property type="evidence" value="ECO:0007669"/>
    <property type="project" value="InterPro"/>
</dbReference>
<keyword evidence="5" id="KW-0349">Heme</keyword>
<comment type="similarity">
    <text evidence="4">Belongs to the cytochrome P450 family.</text>
</comment>
<dbReference type="GO" id="GO:0004497">
    <property type="term" value="F:monooxygenase activity"/>
    <property type="evidence" value="ECO:0007669"/>
    <property type="project" value="UniProtKB-KW"/>
</dbReference>
<keyword evidence="10" id="KW-0408">Iron</keyword>
<gene>
    <name evidence="18" type="ORF">VSDG_07588</name>
</gene>
<organism evidence="18 19">
    <name type="scientific">Cytospora chrysosperma</name>
    <name type="common">Cytospora canker fungus</name>
    <name type="synonym">Sphaeria chrysosperma</name>
    <dbReference type="NCBI Taxonomy" id="252740"/>
    <lineage>
        <taxon>Eukaryota</taxon>
        <taxon>Fungi</taxon>
        <taxon>Dikarya</taxon>
        <taxon>Ascomycota</taxon>
        <taxon>Pezizomycotina</taxon>
        <taxon>Sordariomycetes</taxon>
        <taxon>Sordariomycetidae</taxon>
        <taxon>Diaporthales</taxon>
        <taxon>Cytosporaceae</taxon>
        <taxon>Cytospora</taxon>
    </lineage>
</organism>
<dbReference type="InterPro" id="IPR036396">
    <property type="entry name" value="Cyt_P450_sf"/>
</dbReference>
<evidence type="ECO:0000256" key="7">
    <source>
        <dbReference type="ARBA" id="ARBA00022723"/>
    </source>
</evidence>
<dbReference type="InterPro" id="IPR000073">
    <property type="entry name" value="AB_hydrolase_1"/>
</dbReference>
<evidence type="ECO:0000256" key="2">
    <source>
        <dbReference type="ARBA" id="ARBA00004167"/>
    </source>
</evidence>
<dbReference type="PANTHER" id="PTHR24305">
    <property type="entry name" value="CYTOCHROME P450"/>
    <property type="match status" value="1"/>
</dbReference>
<evidence type="ECO:0000256" key="1">
    <source>
        <dbReference type="ARBA" id="ARBA00001971"/>
    </source>
</evidence>
<evidence type="ECO:0000256" key="10">
    <source>
        <dbReference type="ARBA" id="ARBA00023004"/>
    </source>
</evidence>
<dbReference type="FunFam" id="1.10.630.10:FF:000076">
    <property type="entry name" value="Cytochrome P450 monooxygenase"/>
    <property type="match status" value="1"/>
</dbReference>
<protein>
    <recommendedName>
        <fullName evidence="14">Cytochrome P450 monooxygenase ABA1</fullName>
    </recommendedName>
    <alternativeName>
        <fullName evidence="15">Abscisic acid biosynthesis protein 1</fullName>
    </alternativeName>
    <alternativeName>
        <fullName evidence="13">Cytochrome P450 monooxygenase aba1</fullName>
    </alternativeName>
</protein>
<dbReference type="Gene3D" id="3.40.50.1820">
    <property type="entry name" value="alpha/beta hydrolase"/>
    <property type="match status" value="1"/>
</dbReference>
<keyword evidence="7" id="KW-0479">Metal-binding</keyword>
<evidence type="ECO:0000256" key="3">
    <source>
        <dbReference type="ARBA" id="ARBA00004972"/>
    </source>
</evidence>
<evidence type="ECO:0000259" key="17">
    <source>
        <dbReference type="Pfam" id="PF12697"/>
    </source>
</evidence>
<dbReference type="AlphaFoldDB" id="A0A423VLS5"/>
<feature type="domain" description="AB hydrolase-1" evidence="17">
    <location>
        <begin position="479"/>
        <end position="706"/>
    </location>
</feature>
<keyword evidence="12" id="KW-0503">Monooxygenase</keyword>
<evidence type="ECO:0000256" key="15">
    <source>
        <dbReference type="ARBA" id="ARBA00079990"/>
    </source>
</evidence>
<comment type="cofactor">
    <cofactor evidence="1">
        <name>heme</name>
        <dbReference type="ChEBI" id="CHEBI:30413"/>
    </cofactor>
</comment>
<dbReference type="SUPFAM" id="SSF48264">
    <property type="entry name" value="Cytochrome P450"/>
    <property type="match status" value="1"/>
</dbReference>
<dbReference type="Gene3D" id="1.10.630.10">
    <property type="entry name" value="Cytochrome P450"/>
    <property type="match status" value="1"/>
</dbReference>
<evidence type="ECO:0000313" key="18">
    <source>
        <dbReference type="EMBL" id="ROV91973.1"/>
    </source>
</evidence>
<keyword evidence="8 16" id="KW-1133">Transmembrane helix</keyword>
<keyword evidence="19" id="KW-1185">Reference proteome</keyword>
<name>A0A423VLS5_CYTCH</name>
<dbReference type="SUPFAM" id="SSF53474">
    <property type="entry name" value="alpha/beta-Hydrolases"/>
    <property type="match status" value="1"/>
</dbReference>
<evidence type="ECO:0000256" key="14">
    <source>
        <dbReference type="ARBA" id="ARBA00068222"/>
    </source>
</evidence>
<dbReference type="STRING" id="252740.A0A423VLS5"/>
<dbReference type="PANTHER" id="PTHR24305:SF77">
    <property type="entry name" value="CYTOCHROME P450 MONOOXYGENASE"/>
    <property type="match status" value="1"/>
</dbReference>
<evidence type="ECO:0000256" key="4">
    <source>
        <dbReference type="ARBA" id="ARBA00010617"/>
    </source>
</evidence>
<dbReference type="EMBL" id="LJZO01000040">
    <property type="protein sequence ID" value="ROV91973.1"/>
    <property type="molecule type" value="Genomic_DNA"/>
</dbReference>
<dbReference type="Pfam" id="PF12697">
    <property type="entry name" value="Abhydrolase_6"/>
    <property type="match status" value="1"/>
</dbReference>
<dbReference type="Proteomes" id="UP000284375">
    <property type="component" value="Unassembled WGS sequence"/>
</dbReference>
<proteinExistence type="inferred from homology"/>